<keyword evidence="3" id="KW-0378">Hydrolase</keyword>
<keyword evidence="4" id="KW-0326">Glycosidase</keyword>
<reference evidence="7" key="1">
    <citation type="journal article" date="2019" name="Int. J. Syst. Evol. Microbiol.">
        <title>The Global Catalogue of Microorganisms (GCM) 10K type strain sequencing project: providing services to taxonomists for standard genome sequencing and annotation.</title>
        <authorList>
            <consortium name="The Broad Institute Genomics Platform"/>
            <consortium name="The Broad Institute Genome Sequencing Center for Infectious Disease"/>
            <person name="Wu L."/>
            <person name="Ma J."/>
        </authorList>
    </citation>
    <scope>NUCLEOTIDE SEQUENCE [LARGE SCALE GENOMIC DNA]</scope>
    <source>
        <strain evidence="7">2902at01</strain>
    </source>
</reference>
<dbReference type="CDD" id="cd10789">
    <property type="entry name" value="GH38N_AMII_ER_cytosolic"/>
    <property type="match status" value="1"/>
</dbReference>
<dbReference type="Gene3D" id="2.70.98.30">
    <property type="entry name" value="Golgi alpha-mannosidase II, domain 4"/>
    <property type="match status" value="1"/>
</dbReference>
<evidence type="ECO:0000313" key="6">
    <source>
        <dbReference type="EMBL" id="MFC4108295.1"/>
    </source>
</evidence>
<dbReference type="InterPro" id="IPR037094">
    <property type="entry name" value="Glyco_hydro_38_cen_sf"/>
</dbReference>
<comment type="similarity">
    <text evidence="1">Belongs to the glycosyl hydrolase 38 family.</text>
</comment>
<dbReference type="Proteomes" id="UP001595868">
    <property type="component" value="Unassembled WGS sequence"/>
</dbReference>
<evidence type="ECO:0000256" key="4">
    <source>
        <dbReference type="ARBA" id="ARBA00023295"/>
    </source>
</evidence>
<evidence type="ECO:0000313" key="7">
    <source>
        <dbReference type="Proteomes" id="UP001595868"/>
    </source>
</evidence>
<evidence type="ECO:0000259" key="5">
    <source>
        <dbReference type="SMART" id="SM00872"/>
    </source>
</evidence>
<dbReference type="InterPro" id="IPR011013">
    <property type="entry name" value="Gal_mutarotase_sf_dom"/>
</dbReference>
<dbReference type="InterPro" id="IPR015341">
    <property type="entry name" value="Glyco_hydro_38_cen"/>
</dbReference>
<accession>A0ABV8KQ78</accession>
<keyword evidence="7" id="KW-1185">Reference proteome</keyword>
<dbReference type="InterPro" id="IPR000602">
    <property type="entry name" value="Glyco_hydro_38_N"/>
</dbReference>
<comment type="caution">
    <text evidence="6">The sequence shown here is derived from an EMBL/GenBank/DDBJ whole genome shotgun (WGS) entry which is preliminary data.</text>
</comment>
<proteinExistence type="inferred from homology"/>
<dbReference type="Pfam" id="PF01074">
    <property type="entry name" value="Glyco_hydro_38N"/>
    <property type="match status" value="1"/>
</dbReference>
<evidence type="ECO:0000256" key="2">
    <source>
        <dbReference type="ARBA" id="ARBA00022723"/>
    </source>
</evidence>
<evidence type="ECO:0000256" key="1">
    <source>
        <dbReference type="ARBA" id="ARBA00009792"/>
    </source>
</evidence>
<dbReference type="Pfam" id="PF22907">
    <property type="entry name" value="Ams1-like_1st"/>
    <property type="match status" value="1"/>
</dbReference>
<protein>
    <submittedName>
        <fullName evidence="6">Alpha-mannosidase</fullName>
    </submittedName>
</protein>
<dbReference type="Gene3D" id="1.20.1270.50">
    <property type="entry name" value="Glycoside hydrolase family 38, central domain"/>
    <property type="match status" value="1"/>
</dbReference>
<organism evidence="6 7">
    <name type="scientific">Micromonospora zhanjiangensis</name>
    <dbReference type="NCBI Taxonomy" id="1522057"/>
    <lineage>
        <taxon>Bacteria</taxon>
        <taxon>Bacillati</taxon>
        <taxon>Actinomycetota</taxon>
        <taxon>Actinomycetes</taxon>
        <taxon>Micromonosporales</taxon>
        <taxon>Micromonosporaceae</taxon>
        <taxon>Micromonospora</taxon>
    </lineage>
</organism>
<dbReference type="SUPFAM" id="SSF88688">
    <property type="entry name" value="Families 57/38 glycoside transferase middle domain"/>
    <property type="match status" value="1"/>
</dbReference>
<dbReference type="Gene3D" id="3.20.110.10">
    <property type="entry name" value="Glycoside hydrolase 38, N terminal domain"/>
    <property type="match status" value="1"/>
</dbReference>
<dbReference type="Pfam" id="PF07748">
    <property type="entry name" value="Glyco_hydro_38C"/>
    <property type="match status" value="1"/>
</dbReference>
<dbReference type="Pfam" id="PF09261">
    <property type="entry name" value="Alpha-mann_mid"/>
    <property type="match status" value="1"/>
</dbReference>
<dbReference type="InterPro" id="IPR027291">
    <property type="entry name" value="Glyco_hydro_38_N_sf"/>
</dbReference>
<dbReference type="SUPFAM" id="SSF74650">
    <property type="entry name" value="Galactose mutarotase-like"/>
    <property type="match status" value="1"/>
</dbReference>
<evidence type="ECO:0000256" key="3">
    <source>
        <dbReference type="ARBA" id="ARBA00022801"/>
    </source>
</evidence>
<dbReference type="Pfam" id="PF17677">
    <property type="entry name" value="Glyco_hydro38C2"/>
    <property type="match status" value="1"/>
</dbReference>
<feature type="domain" description="Glycoside hydrolase family 38 central" evidence="5">
    <location>
        <begin position="515"/>
        <end position="593"/>
    </location>
</feature>
<dbReference type="PANTHER" id="PTHR46017">
    <property type="entry name" value="ALPHA-MANNOSIDASE 2C1"/>
    <property type="match status" value="1"/>
</dbReference>
<dbReference type="InterPro" id="IPR011682">
    <property type="entry name" value="Glyco_hydro_38_C"/>
</dbReference>
<name>A0ABV8KQ78_9ACTN</name>
<dbReference type="SMART" id="SM00872">
    <property type="entry name" value="Alpha-mann_mid"/>
    <property type="match status" value="1"/>
</dbReference>
<dbReference type="InterPro" id="IPR041147">
    <property type="entry name" value="GH38_C"/>
</dbReference>
<dbReference type="SUPFAM" id="SSF88713">
    <property type="entry name" value="Glycoside hydrolase/deacetylase"/>
    <property type="match status" value="1"/>
</dbReference>
<dbReference type="PANTHER" id="PTHR46017:SF1">
    <property type="entry name" value="ALPHA-MANNOSIDASE 2C1"/>
    <property type="match status" value="1"/>
</dbReference>
<dbReference type="InterPro" id="IPR028995">
    <property type="entry name" value="Glyco_hydro_57/38_cen_sf"/>
</dbReference>
<gene>
    <name evidence="6" type="ORF">ACFOX0_20470</name>
</gene>
<dbReference type="InterPro" id="IPR011330">
    <property type="entry name" value="Glyco_hydro/deAcase_b/a-brl"/>
</dbReference>
<sequence>MHRSLSSLTLRIERTLALRLIPALYRDTEPVRVEAAHLPGEPVPASEGLALSYDPFPVGQPWGRAWSTTWFRFTGEVPDRMRGGRVELLVDLGFEKAGPGFRSEGLAYTADGTPIKGIEPRTAYVPVARPAVGGERVEVYVEAAANPRFDGSVTALGDPDTAGDKPLYRLDRAELAVLDEEVHALVLDVQVLHQLALTLAETDPRHHEIRRALEVMLDELDVADVSGGATAARSRLAGVLASPAVPSAHRITAVGHAHIDSAWLWPVRETIRKCSRTFSNVVALADEYPDLIFACSSAQQYAWLREHHPKVYRRVAEKVAAGQFLPVGGMWVESDTNMPGGEAMVRQFTQGKRFFAEEFGVEPREVWLPDSFGYSAALPQLARLAGFRWFLSQKMSWNQTNRFPHHTFWWEGIDGSRVFTHFPPADTYSSELSGEDLARGVRNFSEHGRATGSLLPFGYGDGGGGPTREMLETARRVADLEGSPRVAIRTPAEFFADAEREYPDAPVWSGEMYLEYHRGTYTSQVAMKRGNRCTEHLLREAELWSAAAAVRAGHPYPYDELDEIWRETLLLQFHDILPGSSIAWVHREARQTYARLADRLEGLIGAALAALAGPGQVPLTANAAPHDRDGVPALGLAAAVPADAPDVSVRARADGTVLDNGLLRVLIGPDGTVAAIRDLVADREVLPAGAAANVLQLHPDTPNNFDAWDVEDFYRNRRRDLTDHTKIEVSDDDPRRAAVRVTRRDRDSTYAQTVSLAAGERVLRFTVEVDWQERETMLKVAFPVDVQADRSSSEIQFGHLQRPTHTNTSWDAARFEICAHRFLHVGEPGYGVALVNDGTYGHDVTRRPPGDARGAQPTTVRLSLLRGPRYPDPQTDRGTHSFGYALVCGAEIADAVREGYRANLPVRRHLGAGPVAPLVEVTDPAVVVESVKLADDRSGDVVVRLYESLGGRARARVSASFDVAAVDVVDLLERRDDEVAALAPVVLDGNTVDVALTAFQVVTLRLRPTGDGAGRPTDGFAA</sequence>
<dbReference type="EMBL" id="JBHSBN010000014">
    <property type="protein sequence ID" value="MFC4108295.1"/>
    <property type="molecule type" value="Genomic_DNA"/>
</dbReference>
<keyword evidence="2" id="KW-0479">Metal-binding</keyword>
<dbReference type="InterPro" id="IPR054723">
    <property type="entry name" value="Ams1-like_N"/>
</dbReference>
<dbReference type="RefSeq" id="WP_377548334.1">
    <property type="nucleotide sequence ID" value="NZ_JBHSBN010000014.1"/>
</dbReference>